<dbReference type="Gene3D" id="1.20.1250.20">
    <property type="entry name" value="MFS general substrate transporter like domains"/>
    <property type="match status" value="2"/>
</dbReference>
<evidence type="ECO:0000256" key="4">
    <source>
        <dbReference type="ARBA" id="ARBA00023136"/>
    </source>
</evidence>
<sequence>MNNANYNRTRWLTLIGTIITQFALGSVYTWSLFNSALSQKLGEPISQVAFSFGLLSLGLAISSSVAGKLQERFGVRNVTMAAGVLLGVGFFLTAHSDNLLMLWLSAGVLVGLADGAGYLLTLSNCVKWFPERKGLISAFAIGSYGLGSLGFKYIDTHLLATVGLESTFMIWGGLAMVMILFGSMLMKDAPLQEVKTASGVAEKDYTLAESMRQPQYWMLAIMFLTACMSGLYVIGVAKDIAQGMVHLTAEAAANAVTVIAIANLSGRLVLGILSDKIARIRVITIGQVISLVGMAALLFAPLNEATFFAAIACVAFNFGGTITVYPSLVSEFFGLNNLTKNYGVIYLGFGIGSICGSIIASVFGGFYVTFCVIFALLILSLAISTTIRQPAREVLQEAHA</sequence>
<keyword evidence="2 5" id="KW-0812">Transmembrane</keyword>
<evidence type="ECO:0000313" key="7">
    <source>
        <dbReference type="EMBL" id="WMY74449.1"/>
    </source>
</evidence>
<dbReference type="InterPro" id="IPR050327">
    <property type="entry name" value="Proton-linked_MCT"/>
</dbReference>
<keyword evidence="8" id="KW-1185">Reference proteome</keyword>
<feature type="transmembrane region" description="Helical" evidence="5">
    <location>
        <begin position="216"/>
        <end position="237"/>
    </location>
</feature>
<feature type="transmembrane region" description="Helical" evidence="5">
    <location>
        <begin position="78"/>
        <end position="94"/>
    </location>
</feature>
<gene>
    <name evidence="7" type="ORF">RHD99_00200</name>
</gene>
<name>A0ABY9SAA4_9ENTR</name>
<feature type="transmembrane region" description="Helical" evidence="5">
    <location>
        <begin position="45"/>
        <end position="66"/>
    </location>
</feature>
<protein>
    <submittedName>
        <fullName evidence="7">MFS transporter</fullName>
    </submittedName>
</protein>
<dbReference type="PANTHER" id="PTHR11360">
    <property type="entry name" value="MONOCARBOXYLATE TRANSPORTER"/>
    <property type="match status" value="1"/>
</dbReference>
<dbReference type="NCBIfam" id="TIGR00890">
    <property type="entry name" value="2A0111"/>
    <property type="match status" value="1"/>
</dbReference>
<accession>A0ABY9SAA4</accession>
<dbReference type="SUPFAM" id="SSF103473">
    <property type="entry name" value="MFS general substrate transporter"/>
    <property type="match status" value="1"/>
</dbReference>
<evidence type="ECO:0000256" key="3">
    <source>
        <dbReference type="ARBA" id="ARBA00022989"/>
    </source>
</evidence>
<organism evidence="7 8">
    <name type="scientific">Buttiauxella selenatireducens</name>
    <dbReference type="NCBI Taxonomy" id="3073902"/>
    <lineage>
        <taxon>Bacteria</taxon>
        <taxon>Pseudomonadati</taxon>
        <taxon>Pseudomonadota</taxon>
        <taxon>Gammaproteobacteria</taxon>
        <taxon>Enterobacterales</taxon>
        <taxon>Enterobacteriaceae</taxon>
        <taxon>Buttiauxella</taxon>
    </lineage>
</organism>
<feature type="transmembrane region" description="Helical" evidence="5">
    <location>
        <begin position="134"/>
        <end position="154"/>
    </location>
</feature>
<evidence type="ECO:0000256" key="2">
    <source>
        <dbReference type="ARBA" id="ARBA00022692"/>
    </source>
</evidence>
<dbReference type="InterPro" id="IPR004741">
    <property type="entry name" value="Oxa_For_antiport_fam_transptr"/>
</dbReference>
<feature type="transmembrane region" description="Helical" evidence="5">
    <location>
        <begin position="12"/>
        <end position="33"/>
    </location>
</feature>
<feature type="transmembrane region" description="Helical" evidence="5">
    <location>
        <begin position="166"/>
        <end position="186"/>
    </location>
</feature>
<dbReference type="CDD" id="cd17353">
    <property type="entry name" value="MFS_OFA_like"/>
    <property type="match status" value="1"/>
</dbReference>
<evidence type="ECO:0000256" key="1">
    <source>
        <dbReference type="ARBA" id="ARBA00022475"/>
    </source>
</evidence>
<reference evidence="7 8" key="1">
    <citation type="submission" date="2023-09" db="EMBL/GenBank/DDBJ databases">
        <title>Buttiauxella selenatireducens sp. nov., isolated from the rhizosphere of Cardamine hupingshanesis.</title>
        <authorList>
            <person name="Zhang S."/>
            <person name="Xu Z."/>
            <person name="Wang H."/>
            <person name="Guo Y."/>
        </authorList>
    </citation>
    <scope>NUCLEOTIDE SEQUENCE [LARGE SCALE GENOMIC DNA]</scope>
    <source>
        <strain evidence="7 8">R73</strain>
    </source>
</reference>
<dbReference type="EMBL" id="CP133838">
    <property type="protein sequence ID" value="WMY74449.1"/>
    <property type="molecule type" value="Genomic_DNA"/>
</dbReference>
<dbReference type="InterPro" id="IPR036259">
    <property type="entry name" value="MFS_trans_sf"/>
</dbReference>
<evidence type="ECO:0000313" key="8">
    <source>
        <dbReference type="Proteomes" id="UP001246690"/>
    </source>
</evidence>
<keyword evidence="3 5" id="KW-1133">Transmembrane helix</keyword>
<keyword evidence="1" id="KW-1003">Cell membrane</keyword>
<feature type="transmembrane region" description="Helical" evidence="5">
    <location>
        <begin position="307"/>
        <end position="329"/>
    </location>
</feature>
<feature type="transmembrane region" description="Helical" evidence="5">
    <location>
        <begin position="249"/>
        <end position="270"/>
    </location>
</feature>
<feature type="transmembrane region" description="Helical" evidence="5">
    <location>
        <begin position="366"/>
        <end position="387"/>
    </location>
</feature>
<keyword evidence="4 5" id="KW-0472">Membrane</keyword>
<evidence type="ECO:0000259" key="6">
    <source>
        <dbReference type="PROSITE" id="PS50850"/>
    </source>
</evidence>
<dbReference type="RefSeq" id="WP_309877072.1">
    <property type="nucleotide sequence ID" value="NZ_CP133838.1"/>
</dbReference>
<dbReference type="InterPro" id="IPR011701">
    <property type="entry name" value="MFS"/>
</dbReference>
<dbReference type="Proteomes" id="UP001246690">
    <property type="component" value="Chromosome"/>
</dbReference>
<dbReference type="InterPro" id="IPR020846">
    <property type="entry name" value="MFS_dom"/>
</dbReference>
<evidence type="ECO:0000256" key="5">
    <source>
        <dbReference type="SAM" id="Phobius"/>
    </source>
</evidence>
<dbReference type="PANTHER" id="PTHR11360:SF317">
    <property type="entry name" value="MAJOR FACILITATOR SUPERFAMILY (MFS) PROFILE DOMAIN-CONTAINING PROTEIN-RELATED"/>
    <property type="match status" value="1"/>
</dbReference>
<feature type="transmembrane region" description="Helical" evidence="5">
    <location>
        <begin position="100"/>
        <end position="122"/>
    </location>
</feature>
<dbReference type="PROSITE" id="PS50850">
    <property type="entry name" value="MFS"/>
    <property type="match status" value="1"/>
</dbReference>
<proteinExistence type="predicted"/>
<feature type="transmembrane region" description="Helical" evidence="5">
    <location>
        <begin position="282"/>
        <end position="301"/>
    </location>
</feature>
<feature type="domain" description="Major facilitator superfamily (MFS) profile" evidence="6">
    <location>
        <begin position="9"/>
        <end position="392"/>
    </location>
</feature>
<feature type="transmembrane region" description="Helical" evidence="5">
    <location>
        <begin position="341"/>
        <end position="360"/>
    </location>
</feature>
<dbReference type="Pfam" id="PF07690">
    <property type="entry name" value="MFS_1"/>
    <property type="match status" value="2"/>
</dbReference>